<sequence length="69" mass="8069">MITNLKDSRFLFSSESKSSLFADCFVWLVLCYLTTHAKCDSFGFILCQSFQNYKNKLKIENFLRPFVLA</sequence>
<evidence type="ECO:0000313" key="2">
    <source>
        <dbReference type="Proteomes" id="UP000018143"/>
    </source>
</evidence>
<dbReference type="STRING" id="1325130.HFN_1474"/>
<dbReference type="AlphaFoldDB" id="T1CVV8"/>
<dbReference type="Proteomes" id="UP000018143">
    <property type="component" value="Unassembled WGS sequence"/>
</dbReference>
<keyword evidence="2" id="KW-1185">Reference proteome</keyword>
<accession>T1CVV8</accession>
<reference evidence="1 2" key="1">
    <citation type="journal article" date="2013" name="Genome Announc.">
        <title>Draft Genome Sequence of Helicobacter fennelliae Strain MRY12-0050, Isolated from a Bacteremia Patient.</title>
        <authorList>
            <person name="Rimbara E."/>
            <person name="Matsui M."/>
            <person name="Mori S."/>
            <person name="Suzuki S."/>
            <person name="Suzuki M."/>
            <person name="Kim H."/>
            <person name="Sekizuka T."/>
            <person name="Kuroda M."/>
            <person name="Shibayama K."/>
        </authorList>
    </citation>
    <scope>NUCLEOTIDE SEQUENCE [LARGE SCALE GENOMIC DNA]</scope>
    <source>
        <strain evidence="1 2">MRY12-0050</strain>
    </source>
</reference>
<comment type="caution">
    <text evidence="1">The sequence shown here is derived from an EMBL/GenBank/DDBJ whole genome shotgun (WGS) entry which is preliminary data.</text>
</comment>
<organism evidence="1 2">
    <name type="scientific">Helicobacter fennelliae MRY12-0050</name>
    <dbReference type="NCBI Taxonomy" id="1325130"/>
    <lineage>
        <taxon>Bacteria</taxon>
        <taxon>Pseudomonadati</taxon>
        <taxon>Campylobacterota</taxon>
        <taxon>Epsilonproteobacteria</taxon>
        <taxon>Campylobacterales</taxon>
        <taxon>Helicobacteraceae</taxon>
        <taxon>Helicobacter</taxon>
    </lineage>
</organism>
<gene>
    <name evidence="1" type="ORF">HFN_1474</name>
</gene>
<dbReference type="EMBL" id="BASD01000003">
    <property type="protein sequence ID" value="GAD17915.1"/>
    <property type="molecule type" value="Genomic_DNA"/>
</dbReference>
<protein>
    <submittedName>
        <fullName evidence="1">Uncharacterized protein</fullName>
    </submittedName>
</protein>
<proteinExistence type="predicted"/>
<name>T1CVV8_9HELI</name>
<evidence type="ECO:0000313" key="1">
    <source>
        <dbReference type="EMBL" id="GAD17915.1"/>
    </source>
</evidence>